<dbReference type="InterPro" id="IPR000270">
    <property type="entry name" value="PB1_dom"/>
</dbReference>
<dbReference type="SMART" id="SM00666">
    <property type="entry name" value="PB1"/>
    <property type="match status" value="1"/>
</dbReference>
<dbReference type="Pfam" id="PF00564">
    <property type="entry name" value="PB1"/>
    <property type="match status" value="1"/>
</dbReference>
<organism evidence="2 3">
    <name type="scientific">Ladona fulva</name>
    <name type="common">Scarce chaser dragonfly</name>
    <name type="synonym">Libellula fulva</name>
    <dbReference type="NCBI Taxonomy" id="123851"/>
    <lineage>
        <taxon>Eukaryota</taxon>
        <taxon>Metazoa</taxon>
        <taxon>Ecdysozoa</taxon>
        <taxon>Arthropoda</taxon>
        <taxon>Hexapoda</taxon>
        <taxon>Insecta</taxon>
        <taxon>Pterygota</taxon>
        <taxon>Palaeoptera</taxon>
        <taxon>Odonata</taxon>
        <taxon>Epiprocta</taxon>
        <taxon>Anisoptera</taxon>
        <taxon>Libelluloidea</taxon>
        <taxon>Libellulidae</taxon>
        <taxon>Ladona</taxon>
    </lineage>
</organism>
<gene>
    <name evidence="2" type="ORF">J437_LFUL016458</name>
</gene>
<keyword evidence="3" id="KW-1185">Reference proteome</keyword>
<accession>A0A8K0KJX5</accession>
<sequence length="93" mass="10961">MPTQMAVDLDITEIRVKAAYNGEIMITYIDPRITFEQFCKEMRDICRFTQDQPFTMKYVDEEGDPCTISIQMELDEAIRLYEVNKDSELTIHD</sequence>
<dbReference type="Gene3D" id="3.10.20.90">
    <property type="entry name" value="Phosphatidylinositol 3-kinase Catalytic Subunit, Chain A, domain 1"/>
    <property type="match status" value="1"/>
</dbReference>
<evidence type="ECO:0000313" key="2">
    <source>
        <dbReference type="EMBL" id="KAG8236626.1"/>
    </source>
</evidence>
<evidence type="ECO:0000313" key="3">
    <source>
        <dbReference type="Proteomes" id="UP000792457"/>
    </source>
</evidence>
<dbReference type="Proteomes" id="UP000792457">
    <property type="component" value="Unassembled WGS sequence"/>
</dbReference>
<dbReference type="FunFam" id="3.10.20.90:FF:000071">
    <property type="entry name" value="Protein kinase C"/>
    <property type="match status" value="1"/>
</dbReference>
<evidence type="ECO:0000259" key="1">
    <source>
        <dbReference type="PROSITE" id="PS51745"/>
    </source>
</evidence>
<dbReference type="SUPFAM" id="SSF54277">
    <property type="entry name" value="CAD &amp; PB1 domains"/>
    <property type="match status" value="1"/>
</dbReference>
<dbReference type="PROSITE" id="PS51745">
    <property type="entry name" value="PB1"/>
    <property type="match status" value="1"/>
</dbReference>
<dbReference type="OrthoDB" id="6244550at2759"/>
<name>A0A8K0KJX5_LADFU</name>
<dbReference type="InterPro" id="IPR034877">
    <property type="entry name" value="PB1_aPKC"/>
</dbReference>
<dbReference type="InterPro" id="IPR053793">
    <property type="entry name" value="PB1-like"/>
</dbReference>
<dbReference type="CDD" id="cd06404">
    <property type="entry name" value="PB1_aPKC"/>
    <property type="match status" value="1"/>
</dbReference>
<reference evidence="2" key="1">
    <citation type="submission" date="2013-04" db="EMBL/GenBank/DDBJ databases">
        <authorList>
            <person name="Qu J."/>
            <person name="Murali S.C."/>
            <person name="Bandaranaike D."/>
            <person name="Bellair M."/>
            <person name="Blankenburg K."/>
            <person name="Chao H."/>
            <person name="Dinh H."/>
            <person name="Doddapaneni H."/>
            <person name="Downs B."/>
            <person name="Dugan-Rocha S."/>
            <person name="Elkadiri S."/>
            <person name="Gnanaolivu R.D."/>
            <person name="Hernandez B."/>
            <person name="Javaid M."/>
            <person name="Jayaseelan J.C."/>
            <person name="Lee S."/>
            <person name="Li M."/>
            <person name="Ming W."/>
            <person name="Munidasa M."/>
            <person name="Muniz J."/>
            <person name="Nguyen L."/>
            <person name="Ongeri F."/>
            <person name="Osuji N."/>
            <person name="Pu L.-L."/>
            <person name="Puazo M."/>
            <person name="Qu C."/>
            <person name="Quiroz J."/>
            <person name="Raj R."/>
            <person name="Weissenberger G."/>
            <person name="Xin Y."/>
            <person name="Zou X."/>
            <person name="Han Y."/>
            <person name="Richards S."/>
            <person name="Worley K."/>
            <person name="Muzny D."/>
            <person name="Gibbs R."/>
        </authorList>
    </citation>
    <scope>NUCLEOTIDE SEQUENCE</scope>
    <source>
        <strain evidence="2">Sampled in the wild</strain>
    </source>
</reference>
<proteinExistence type="predicted"/>
<protein>
    <recommendedName>
        <fullName evidence="1">PB1 domain-containing protein</fullName>
    </recommendedName>
</protein>
<reference evidence="2" key="2">
    <citation type="submission" date="2017-10" db="EMBL/GenBank/DDBJ databases">
        <title>Ladona fulva Genome sequencing and assembly.</title>
        <authorList>
            <person name="Murali S."/>
            <person name="Richards S."/>
            <person name="Bandaranaike D."/>
            <person name="Bellair M."/>
            <person name="Blankenburg K."/>
            <person name="Chao H."/>
            <person name="Dinh H."/>
            <person name="Doddapaneni H."/>
            <person name="Dugan-Rocha S."/>
            <person name="Elkadiri S."/>
            <person name="Gnanaolivu R."/>
            <person name="Hernandez B."/>
            <person name="Skinner E."/>
            <person name="Javaid M."/>
            <person name="Lee S."/>
            <person name="Li M."/>
            <person name="Ming W."/>
            <person name="Munidasa M."/>
            <person name="Muniz J."/>
            <person name="Nguyen L."/>
            <person name="Hughes D."/>
            <person name="Osuji N."/>
            <person name="Pu L.-L."/>
            <person name="Puazo M."/>
            <person name="Qu C."/>
            <person name="Quiroz J."/>
            <person name="Raj R."/>
            <person name="Weissenberger G."/>
            <person name="Xin Y."/>
            <person name="Zou X."/>
            <person name="Han Y."/>
            <person name="Worley K."/>
            <person name="Muzny D."/>
            <person name="Gibbs R."/>
        </authorList>
    </citation>
    <scope>NUCLEOTIDE SEQUENCE</scope>
    <source>
        <strain evidence="2">Sampled in the wild</strain>
    </source>
</reference>
<dbReference type="AlphaFoldDB" id="A0A8K0KJX5"/>
<feature type="domain" description="PB1" evidence="1">
    <location>
        <begin position="13"/>
        <end position="93"/>
    </location>
</feature>
<comment type="caution">
    <text evidence="2">The sequence shown here is derived from an EMBL/GenBank/DDBJ whole genome shotgun (WGS) entry which is preliminary data.</text>
</comment>
<dbReference type="EMBL" id="KZ309054">
    <property type="protein sequence ID" value="KAG8236626.1"/>
    <property type="molecule type" value="Genomic_DNA"/>
</dbReference>